<evidence type="ECO:0000313" key="1">
    <source>
        <dbReference type="EMBL" id="KAK5966215.1"/>
    </source>
</evidence>
<dbReference type="Proteomes" id="UP001331761">
    <property type="component" value="Unassembled WGS sequence"/>
</dbReference>
<accession>A0AAN8EX52</accession>
<reference evidence="1 2" key="1">
    <citation type="submission" date="2019-10" db="EMBL/GenBank/DDBJ databases">
        <title>Assembly and Annotation for the nematode Trichostrongylus colubriformis.</title>
        <authorList>
            <person name="Martin J."/>
        </authorList>
    </citation>
    <scope>NUCLEOTIDE SEQUENCE [LARGE SCALE GENOMIC DNA]</scope>
    <source>
        <strain evidence="1">G859</strain>
        <tissue evidence="1">Whole worm</tissue>
    </source>
</reference>
<gene>
    <name evidence="1" type="ORF">GCK32_019199</name>
</gene>
<protein>
    <submittedName>
        <fullName evidence="1">Uncharacterized protein</fullName>
    </submittedName>
</protein>
<dbReference type="AlphaFoldDB" id="A0AAN8EX52"/>
<comment type="caution">
    <text evidence="1">The sequence shown here is derived from an EMBL/GenBank/DDBJ whole genome shotgun (WGS) entry which is preliminary data.</text>
</comment>
<keyword evidence="2" id="KW-1185">Reference proteome</keyword>
<evidence type="ECO:0000313" key="2">
    <source>
        <dbReference type="Proteomes" id="UP001331761"/>
    </source>
</evidence>
<name>A0AAN8EX52_TRICO</name>
<dbReference type="EMBL" id="WIXE01023721">
    <property type="protein sequence ID" value="KAK5966215.1"/>
    <property type="molecule type" value="Genomic_DNA"/>
</dbReference>
<organism evidence="1 2">
    <name type="scientific">Trichostrongylus colubriformis</name>
    <name type="common">Black scour worm</name>
    <dbReference type="NCBI Taxonomy" id="6319"/>
    <lineage>
        <taxon>Eukaryota</taxon>
        <taxon>Metazoa</taxon>
        <taxon>Ecdysozoa</taxon>
        <taxon>Nematoda</taxon>
        <taxon>Chromadorea</taxon>
        <taxon>Rhabditida</taxon>
        <taxon>Rhabditina</taxon>
        <taxon>Rhabditomorpha</taxon>
        <taxon>Strongyloidea</taxon>
        <taxon>Trichostrongylidae</taxon>
        <taxon>Trichostrongylus</taxon>
    </lineage>
</organism>
<proteinExistence type="predicted"/>
<sequence length="26" mass="3111">MALPWKLTISYFSLLYTVQHILQTSR</sequence>